<dbReference type="OrthoDB" id="4050641at2"/>
<reference evidence="7 8" key="1">
    <citation type="submission" date="2015-10" db="EMBL/GenBank/DDBJ databases">
        <title>Draft genome sequence of Streptomyces yokosukanensis DSM 40224, type strain for the species Streptomyces yokosukanensis.</title>
        <authorList>
            <person name="Ruckert C."/>
            <person name="Winkler A."/>
            <person name="Kalinowski J."/>
            <person name="Kampfer P."/>
            <person name="Glaeser S."/>
        </authorList>
    </citation>
    <scope>NUCLEOTIDE SEQUENCE [LARGE SCALE GENOMIC DNA]</scope>
    <source>
        <strain evidence="7 8">DSM 40224</strain>
    </source>
</reference>
<dbReference type="STRING" id="67386.AQI95_35250"/>
<dbReference type="PANTHER" id="PTHR30154">
    <property type="entry name" value="LEUCINE-RESPONSIVE REGULATORY PROTEIN"/>
    <property type="match status" value="1"/>
</dbReference>
<dbReference type="Pfam" id="PF13404">
    <property type="entry name" value="HTH_AsnC-type"/>
    <property type="match status" value="2"/>
</dbReference>
<dbReference type="InterPro" id="IPR011008">
    <property type="entry name" value="Dimeric_a/b-barrel"/>
</dbReference>
<keyword evidence="3" id="KW-0804">Transcription</keyword>
<proteinExistence type="predicted"/>
<dbReference type="SMART" id="SM00344">
    <property type="entry name" value="HTH_ASNC"/>
    <property type="match status" value="2"/>
</dbReference>
<evidence type="ECO:0000313" key="8">
    <source>
        <dbReference type="Proteomes" id="UP000053127"/>
    </source>
</evidence>
<dbReference type="RefSeq" id="WP_067133721.1">
    <property type="nucleotide sequence ID" value="NZ_JBFACD010000049.1"/>
</dbReference>
<evidence type="ECO:0000256" key="2">
    <source>
        <dbReference type="ARBA" id="ARBA00023125"/>
    </source>
</evidence>
<evidence type="ECO:0000259" key="5">
    <source>
        <dbReference type="Pfam" id="PF01037"/>
    </source>
</evidence>
<keyword evidence="8" id="KW-1185">Reference proteome</keyword>
<gene>
    <name evidence="7" type="ORF">AQI95_35250</name>
</gene>
<dbReference type="InterPro" id="IPR036390">
    <property type="entry name" value="WH_DNA-bd_sf"/>
</dbReference>
<dbReference type="GO" id="GO:0043200">
    <property type="term" value="P:response to amino acid"/>
    <property type="evidence" value="ECO:0007669"/>
    <property type="project" value="TreeGrafter"/>
</dbReference>
<evidence type="ECO:0000259" key="6">
    <source>
        <dbReference type="Pfam" id="PF13404"/>
    </source>
</evidence>
<dbReference type="Proteomes" id="UP000053127">
    <property type="component" value="Unassembled WGS sequence"/>
</dbReference>
<evidence type="ECO:0000256" key="4">
    <source>
        <dbReference type="SAM" id="MobiDB-lite"/>
    </source>
</evidence>
<dbReference type="SUPFAM" id="SSF54909">
    <property type="entry name" value="Dimeric alpha+beta barrel"/>
    <property type="match status" value="1"/>
</dbReference>
<accession>A0A101NVM9</accession>
<organism evidence="7 8">
    <name type="scientific">Streptomyces yokosukanensis</name>
    <dbReference type="NCBI Taxonomy" id="67386"/>
    <lineage>
        <taxon>Bacteria</taxon>
        <taxon>Bacillati</taxon>
        <taxon>Actinomycetota</taxon>
        <taxon>Actinomycetes</taxon>
        <taxon>Kitasatosporales</taxon>
        <taxon>Streptomycetaceae</taxon>
        <taxon>Streptomyces</taxon>
    </lineage>
</organism>
<feature type="domain" description="HTH asnC-type" evidence="6">
    <location>
        <begin position="187"/>
        <end position="223"/>
    </location>
</feature>
<dbReference type="GO" id="GO:0005829">
    <property type="term" value="C:cytosol"/>
    <property type="evidence" value="ECO:0007669"/>
    <property type="project" value="TreeGrafter"/>
</dbReference>
<evidence type="ECO:0000256" key="3">
    <source>
        <dbReference type="ARBA" id="ARBA00023163"/>
    </source>
</evidence>
<feature type="domain" description="HTH asnC-type" evidence="6">
    <location>
        <begin position="8"/>
        <end position="48"/>
    </location>
</feature>
<dbReference type="Gene3D" id="1.10.10.10">
    <property type="entry name" value="Winged helix-like DNA-binding domain superfamily/Winged helix DNA-binding domain"/>
    <property type="match status" value="2"/>
</dbReference>
<protein>
    <submittedName>
        <fullName evidence="7">AsnC family transcriptional regulator</fullName>
    </submittedName>
</protein>
<dbReference type="InterPro" id="IPR019887">
    <property type="entry name" value="Tscrpt_reg_AsnC/Lrp_C"/>
</dbReference>
<dbReference type="EMBL" id="LMWN01000057">
    <property type="protein sequence ID" value="KUN00182.1"/>
    <property type="molecule type" value="Genomic_DNA"/>
</dbReference>
<keyword evidence="1" id="KW-0805">Transcription regulation</keyword>
<dbReference type="PANTHER" id="PTHR30154:SF34">
    <property type="entry name" value="TRANSCRIPTIONAL REGULATOR AZLB"/>
    <property type="match status" value="1"/>
</dbReference>
<comment type="caution">
    <text evidence="7">The sequence shown here is derived from an EMBL/GenBank/DDBJ whole genome shotgun (WGS) entry which is preliminary data.</text>
</comment>
<feature type="compositionally biased region" description="Polar residues" evidence="4">
    <location>
        <begin position="349"/>
        <end position="360"/>
    </location>
</feature>
<name>A0A101NVM9_9ACTN</name>
<dbReference type="InterPro" id="IPR036388">
    <property type="entry name" value="WH-like_DNA-bd_sf"/>
</dbReference>
<dbReference type="InterPro" id="IPR019888">
    <property type="entry name" value="Tscrpt_reg_AsnC-like"/>
</dbReference>
<dbReference type="SUPFAM" id="SSF46785">
    <property type="entry name" value="Winged helix' DNA-binding domain"/>
    <property type="match status" value="1"/>
</dbReference>
<dbReference type="Gene3D" id="3.30.70.920">
    <property type="match status" value="1"/>
</dbReference>
<dbReference type="InterPro" id="IPR000485">
    <property type="entry name" value="AsnC-type_HTH_dom"/>
</dbReference>
<feature type="region of interest" description="Disordered" evidence="4">
    <location>
        <begin position="338"/>
        <end position="360"/>
    </location>
</feature>
<dbReference type="AlphaFoldDB" id="A0A101NVM9"/>
<keyword evidence="2" id="KW-0238">DNA-binding</keyword>
<dbReference type="Pfam" id="PF01037">
    <property type="entry name" value="AsnC_trans_reg"/>
    <property type="match status" value="1"/>
</dbReference>
<sequence length="360" mass="38656">MQDGVRWLDEQDLALINALQLHPRASWSVLGATLGVDPVTVARRWSRLSARGEAWVALSPGPRLFERVCVAFVEIDCPLGDAPQVVRALNDRPHLLTIERAAGGYDLLATVATADLAAMSRLTLDVLPTVPGVSAVRARIVTHMFTEGGRWRIDALAPGQRAQLTATTAPPATGERQRRTVPTTAADRAILDRLAHDGRASYRALAAALDTSASTVKRRVDRLVGLGLLRLRCDFARPLGGWPVAVTFWAKVPPADLPDIGHAVMRLPQTRNCAAVSGPNNLVVQASLHALADVPRFETRLAAVHPAVDIAERVITLRHEKLLGRLLDAHGRSVGVVPPDLWSEPESPASPSTGISGPRG</sequence>
<evidence type="ECO:0000313" key="7">
    <source>
        <dbReference type="EMBL" id="KUN00182.1"/>
    </source>
</evidence>
<dbReference type="GO" id="GO:0043565">
    <property type="term" value="F:sequence-specific DNA binding"/>
    <property type="evidence" value="ECO:0007669"/>
    <property type="project" value="InterPro"/>
</dbReference>
<evidence type="ECO:0000256" key="1">
    <source>
        <dbReference type="ARBA" id="ARBA00023015"/>
    </source>
</evidence>
<feature type="domain" description="Transcription regulator AsnC/Lrp ligand binding" evidence="5">
    <location>
        <begin position="73"/>
        <end position="142"/>
    </location>
</feature>